<sequence length="128" mass="14161">MPLRFFYAPVCGGFLIPHVSLSPDYCSAMGETVKAFWTASLLSLSPFWRHGYACFYRLITGVTTNLFLVLGNHDSQAEANVSTSSNLAGLHHFCRVCVLLHSCVLHVCLSTNAAPLRMNEIFFSEVSE</sequence>
<organism evidence="1 2">
    <name type="scientific">Panicum virgatum</name>
    <name type="common">Blackwell switchgrass</name>
    <dbReference type="NCBI Taxonomy" id="38727"/>
    <lineage>
        <taxon>Eukaryota</taxon>
        <taxon>Viridiplantae</taxon>
        <taxon>Streptophyta</taxon>
        <taxon>Embryophyta</taxon>
        <taxon>Tracheophyta</taxon>
        <taxon>Spermatophyta</taxon>
        <taxon>Magnoliopsida</taxon>
        <taxon>Liliopsida</taxon>
        <taxon>Poales</taxon>
        <taxon>Poaceae</taxon>
        <taxon>PACMAD clade</taxon>
        <taxon>Panicoideae</taxon>
        <taxon>Panicodae</taxon>
        <taxon>Paniceae</taxon>
        <taxon>Panicinae</taxon>
        <taxon>Panicum</taxon>
        <taxon>Panicum sect. Hiantes</taxon>
    </lineage>
</organism>
<dbReference type="Proteomes" id="UP000823388">
    <property type="component" value="Chromosome 3N"/>
</dbReference>
<evidence type="ECO:0000313" key="1">
    <source>
        <dbReference type="EMBL" id="KAG2615636.1"/>
    </source>
</evidence>
<keyword evidence="2" id="KW-1185">Reference proteome</keyword>
<dbReference type="EMBL" id="CM029042">
    <property type="protein sequence ID" value="KAG2615636.1"/>
    <property type="molecule type" value="Genomic_DNA"/>
</dbReference>
<protein>
    <submittedName>
        <fullName evidence="1">Uncharacterized protein</fullName>
    </submittedName>
</protein>
<dbReference type="AlphaFoldDB" id="A0A8T0U3N1"/>
<accession>A0A8T0U3N1</accession>
<name>A0A8T0U3N1_PANVG</name>
<evidence type="ECO:0000313" key="2">
    <source>
        <dbReference type="Proteomes" id="UP000823388"/>
    </source>
</evidence>
<proteinExistence type="predicted"/>
<gene>
    <name evidence="1" type="ORF">PVAP13_3NG046500</name>
</gene>
<reference evidence="1" key="1">
    <citation type="submission" date="2020-05" db="EMBL/GenBank/DDBJ databases">
        <title>WGS assembly of Panicum virgatum.</title>
        <authorList>
            <person name="Lovell J.T."/>
            <person name="Jenkins J."/>
            <person name="Shu S."/>
            <person name="Juenger T.E."/>
            <person name="Schmutz J."/>
        </authorList>
    </citation>
    <scope>NUCLEOTIDE SEQUENCE</scope>
    <source>
        <strain evidence="1">AP13</strain>
    </source>
</reference>
<comment type="caution">
    <text evidence="1">The sequence shown here is derived from an EMBL/GenBank/DDBJ whole genome shotgun (WGS) entry which is preliminary data.</text>
</comment>